<dbReference type="EMBL" id="BMFY01000004">
    <property type="protein sequence ID" value="GGA10130.1"/>
    <property type="molecule type" value="Genomic_DNA"/>
</dbReference>
<keyword evidence="2" id="KW-1185">Reference proteome</keyword>
<dbReference type="Gene3D" id="3.40.50.720">
    <property type="entry name" value="NAD(P)-binding Rossmann-like Domain"/>
    <property type="match status" value="1"/>
</dbReference>
<comment type="caution">
    <text evidence="1">The sequence shown here is derived from an EMBL/GenBank/DDBJ whole genome shotgun (WGS) entry which is preliminary data.</text>
</comment>
<dbReference type="SUPFAM" id="SSF51735">
    <property type="entry name" value="NAD(P)-binding Rossmann-fold domains"/>
    <property type="match status" value="1"/>
</dbReference>
<evidence type="ECO:0000313" key="1">
    <source>
        <dbReference type="EMBL" id="GGA10130.1"/>
    </source>
</evidence>
<dbReference type="InterPro" id="IPR036291">
    <property type="entry name" value="NAD(P)-bd_dom_sf"/>
</dbReference>
<sequence length="338" mass="36198">MQNVTELMDRLTAPSDALIEDMARLDGDLIVLGVGGKVGPTLAIRAARAVQAAGTGATVYGAARFSDRSVADTLERAGVVPVTADLTDDAQIDGLPDARNVVFMAGHKFGTTGNEHHTWMMNSYLPGRIAQRYPAARTVAFSTLLIYPMAPVVEGGSRESDPPGPHGEYAASCVGRERVYEHFARENGTPLALFRLGYAIETRYGVLAEIAQAVKDGTPIDLSMGHASVIWQGDAAEYALRSLHLADTPPVAINATGPELVSVRWLAHRFAERLGREPVFAGVEQPTSYVLDGSAAHEAFGYPHTTLPQMIDWVADWVAADAGSIGKPTKFQERGGKF</sequence>
<accession>A0A8J2TWS8</accession>
<name>A0A8J2TWS8_9MICO</name>
<evidence type="ECO:0000313" key="2">
    <source>
        <dbReference type="Proteomes" id="UP000616114"/>
    </source>
</evidence>
<reference evidence="1" key="1">
    <citation type="journal article" date="2014" name="Int. J. Syst. Evol. Microbiol.">
        <title>Complete genome sequence of Corynebacterium casei LMG S-19264T (=DSM 44701T), isolated from a smear-ripened cheese.</title>
        <authorList>
            <consortium name="US DOE Joint Genome Institute (JGI-PGF)"/>
            <person name="Walter F."/>
            <person name="Albersmeier A."/>
            <person name="Kalinowski J."/>
            <person name="Ruckert C."/>
        </authorList>
    </citation>
    <scope>NUCLEOTIDE SEQUENCE</scope>
    <source>
        <strain evidence="1">CGMCC 1.12785</strain>
    </source>
</reference>
<organism evidence="1 2">
    <name type="scientific">Sediminivirga luteola</name>
    <dbReference type="NCBI Taxonomy" id="1774748"/>
    <lineage>
        <taxon>Bacteria</taxon>
        <taxon>Bacillati</taxon>
        <taxon>Actinomycetota</taxon>
        <taxon>Actinomycetes</taxon>
        <taxon>Micrococcales</taxon>
        <taxon>Brevibacteriaceae</taxon>
        <taxon>Sediminivirga</taxon>
    </lineage>
</organism>
<gene>
    <name evidence="1" type="ORF">GCM10011333_11070</name>
</gene>
<dbReference type="RefSeq" id="WP_188549940.1">
    <property type="nucleotide sequence ID" value="NZ_BMFY01000004.1"/>
</dbReference>
<proteinExistence type="predicted"/>
<dbReference type="AlphaFoldDB" id="A0A8J2TWS8"/>
<reference evidence="1" key="2">
    <citation type="submission" date="2020-09" db="EMBL/GenBank/DDBJ databases">
        <authorList>
            <person name="Sun Q."/>
            <person name="Zhou Y."/>
        </authorList>
    </citation>
    <scope>NUCLEOTIDE SEQUENCE</scope>
    <source>
        <strain evidence="1">CGMCC 1.12785</strain>
    </source>
</reference>
<dbReference type="Proteomes" id="UP000616114">
    <property type="component" value="Unassembled WGS sequence"/>
</dbReference>
<protein>
    <submittedName>
        <fullName evidence="1">Epimerase</fullName>
    </submittedName>
</protein>